<organism evidence="2">
    <name type="scientific">Cacopsylla melanoneura</name>
    <dbReference type="NCBI Taxonomy" id="428564"/>
    <lineage>
        <taxon>Eukaryota</taxon>
        <taxon>Metazoa</taxon>
        <taxon>Ecdysozoa</taxon>
        <taxon>Arthropoda</taxon>
        <taxon>Hexapoda</taxon>
        <taxon>Insecta</taxon>
        <taxon>Pterygota</taxon>
        <taxon>Neoptera</taxon>
        <taxon>Paraneoptera</taxon>
        <taxon>Hemiptera</taxon>
        <taxon>Sternorrhyncha</taxon>
        <taxon>Psylloidea</taxon>
        <taxon>Psyllidae</taxon>
        <taxon>Psyllinae</taxon>
        <taxon>Cacopsylla</taxon>
    </lineage>
</organism>
<protein>
    <submittedName>
        <fullName evidence="2">Uncharacterized protein</fullName>
    </submittedName>
</protein>
<keyword evidence="1" id="KW-0472">Membrane</keyword>
<sequence>MFPFWQPASHCFASSFNSFGNLRFSAFMFPILINVSRSSPIVLNIPFFCLNFHFILCNYTFFPPRIGIMVRVVFHCCPFCYIFKCSGILDFFCVCALCINTCFSCFKHNVTHFHPLKHHLHLKVGHSLFLFRKHNYQYEFFKLYLRITIRDRYALADEG</sequence>
<accession>A0A8D8ZIP3</accession>
<feature type="transmembrane region" description="Helical" evidence="1">
    <location>
        <begin position="41"/>
        <end position="62"/>
    </location>
</feature>
<dbReference type="EMBL" id="HBUF01518958">
    <property type="protein sequence ID" value="CAG6748414.1"/>
    <property type="molecule type" value="Transcribed_RNA"/>
</dbReference>
<keyword evidence="1" id="KW-0812">Transmembrane</keyword>
<dbReference type="AlphaFoldDB" id="A0A8D8ZIP3"/>
<proteinExistence type="predicted"/>
<evidence type="ECO:0000256" key="1">
    <source>
        <dbReference type="SAM" id="Phobius"/>
    </source>
</evidence>
<evidence type="ECO:0000313" key="2">
    <source>
        <dbReference type="EMBL" id="CAG6748414.1"/>
    </source>
</evidence>
<name>A0A8D8ZIP3_9HEMI</name>
<keyword evidence="1" id="KW-1133">Transmembrane helix</keyword>
<reference evidence="2" key="1">
    <citation type="submission" date="2021-05" db="EMBL/GenBank/DDBJ databases">
        <authorList>
            <person name="Alioto T."/>
            <person name="Alioto T."/>
            <person name="Gomez Garrido J."/>
        </authorList>
    </citation>
    <scope>NUCLEOTIDE SEQUENCE</scope>
</reference>